<protein>
    <submittedName>
        <fullName evidence="4">OTU domain-containing protein 6B</fullName>
    </submittedName>
</protein>
<dbReference type="GO" id="GO:0016579">
    <property type="term" value="P:protein deubiquitination"/>
    <property type="evidence" value="ECO:0007669"/>
    <property type="project" value="TreeGrafter"/>
</dbReference>
<gene>
    <name evidence="4" type="ORF">FBUS_07621</name>
</gene>
<feature type="region of interest" description="Disordered" evidence="2">
    <location>
        <begin position="1"/>
        <end position="49"/>
    </location>
</feature>
<feature type="compositionally biased region" description="Basic residues" evidence="2">
    <location>
        <begin position="30"/>
        <end position="40"/>
    </location>
</feature>
<evidence type="ECO:0000256" key="1">
    <source>
        <dbReference type="ARBA" id="ARBA00022801"/>
    </source>
</evidence>
<keyword evidence="1" id="KW-0378">Hydrolase</keyword>
<dbReference type="InterPro" id="IPR050704">
    <property type="entry name" value="Peptidase_C85-like"/>
</dbReference>
<proteinExistence type="predicted"/>
<dbReference type="InterPro" id="IPR049772">
    <property type="entry name" value="OTU_OTUD6"/>
</dbReference>
<evidence type="ECO:0000313" key="4">
    <source>
        <dbReference type="EMBL" id="KAA0189141.1"/>
    </source>
</evidence>
<dbReference type="InterPro" id="IPR038765">
    <property type="entry name" value="Papain-like_cys_pep_sf"/>
</dbReference>
<dbReference type="CDD" id="cd22761">
    <property type="entry name" value="OTU_OTUD6"/>
    <property type="match status" value="1"/>
</dbReference>
<dbReference type="Proteomes" id="UP000728185">
    <property type="component" value="Unassembled WGS sequence"/>
</dbReference>
<dbReference type="PROSITE" id="PS50802">
    <property type="entry name" value="OTU"/>
    <property type="match status" value="1"/>
</dbReference>
<name>A0A8E0RVR9_9TREM</name>
<dbReference type="EMBL" id="LUCM01007969">
    <property type="protein sequence ID" value="KAA0189141.1"/>
    <property type="molecule type" value="Genomic_DNA"/>
</dbReference>
<reference evidence="4" key="1">
    <citation type="submission" date="2019-05" db="EMBL/GenBank/DDBJ databases">
        <title>Annotation for the trematode Fasciolopsis buski.</title>
        <authorList>
            <person name="Choi Y.-J."/>
        </authorList>
    </citation>
    <scope>NUCLEOTIDE SEQUENCE</scope>
    <source>
        <strain evidence="4">HT</strain>
        <tissue evidence="4">Whole worm</tissue>
    </source>
</reference>
<dbReference type="PANTHER" id="PTHR12419:SF10">
    <property type="entry name" value="DEUBIQUITINASE OTUD6B"/>
    <property type="match status" value="1"/>
</dbReference>
<sequence>MPVNALSSDLPKNIAGEDGKSSCRPIGHNKSSRAARRREKRAAERHAQEKAVAKLCDPVTASNSVRSIELSKIEKHLANRKLRLYEVPSDGDCLFLSVAHQMRLRNMPMLVHDPEETSSLNLPEDGNDAPLHHSKTDVKRLRSLAARHLRENMEEFLPFLLNQDTGETMTKDAFDAYCDAVEKTSAWGGQVEVRALSNVFRLPIEVLQAEGQPVLIGDEFDGPPITIV</sequence>
<feature type="domain" description="OTU" evidence="3">
    <location>
        <begin position="82"/>
        <end position="228"/>
    </location>
</feature>
<accession>A0A8E0RVR9</accession>
<keyword evidence="5" id="KW-1185">Reference proteome</keyword>
<dbReference type="InterPro" id="IPR003323">
    <property type="entry name" value="OTU_dom"/>
</dbReference>
<dbReference type="GO" id="GO:0004843">
    <property type="term" value="F:cysteine-type deubiquitinase activity"/>
    <property type="evidence" value="ECO:0007669"/>
    <property type="project" value="TreeGrafter"/>
</dbReference>
<comment type="caution">
    <text evidence="4">The sequence shown here is derived from an EMBL/GenBank/DDBJ whole genome shotgun (WGS) entry which is preliminary data.</text>
</comment>
<dbReference type="OrthoDB" id="415023at2759"/>
<dbReference type="Pfam" id="PF02338">
    <property type="entry name" value="OTU"/>
    <property type="match status" value="1"/>
</dbReference>
<dbReference type="Gene3D" id="3.90.70.80">
    <property type="match status" value="1"/>
</dbReference>
<organism evidence="4 5">
    <name type="scientific">Fasciolopsis buskii</name>
    <dbReference type="NCBI Taxonomy" id="27845"/>
    <lineage>
        <taxon>Eukaryota</taxon>
        <taxon>Metazoa</taxon>
        <taxon>Spiralia</taxon>
        <taxon>Lophotrochozoa</taxon>
        <taxon>Platyhelminthes</taxon>
        <taxon>Trematoda</taxon>
        <taxon>Digenea</taxon>
        <taxon>Plagiorchiida</taxon>
        <taxon>Echinostomata</taxon>
        <taxon>Echinostomatoidea</taxon>
        <taxon>Fasciolidae</taxon>
        <taxon>Fasciolopsis</taxon>
    </lineage>
</organism>
<evidence type="ECO:0000256" key="2">
    <source>
        <dbReference type="SAM" id="MobiDB-lite"/>
    </source>
</evidence>
<dbReference type="SUPFAM" id="SSF54001">
    <property type="entry name" value="Cysteine proteinases"/>
    <property type="match status" value="1"/>
</dbReference>
<dbReference type="AlphaFoldDB" id="A0A8E0RVR9"/>
<evidence type="ECO:0000313" key="5">
    <source>
        <dbReference type="Proteomes" id="UP000728185"/>
    </source>
</evidence>
<evidence type="ECO:0000259" key="3">
    <source>
        <dbReference type="PROSITE" id="PS50802"/>
    </source>
</evidence>
<dbReference type="PANTHER" id="PTHR12419">
    <property type="entry name" value="OTU DOMAIN CONTAINING PROTEIN"/>
    <property type="match status" value="1"/>
</dbReference>